<comment type="function">
    <text evidence="6 7">Polymerizes chitin, a structural polymer of the cell wall and septum, by transferring the sugar moiety of UDP-GlcNAc to the non-reducing end of the growing chitin polymer.</text>
</comment>
<dbReference type="EMBL" id="KZ819311">
    <property type="protein sequence ID" value="PWN94565.1"/>
    <property type="molecule type" value="Genomic_DNA"/>
</dbReference>
<comment type="subcellular location">
    <subcellularLocation>
        <location evidence="7">Cell membrane</location>
        <topology evidence="7">Multi-pass membrane protein</topology>
    </subcellularLocation>
    <subcellularLocation>
        <location evidence="1">Membrane</location>
        <topology evidence="1">Multi-pass membrane protein</topology>
    </subcellularLocation>
</comment>
<feature type="transmembrane region" description="Helical" evidence="7">
    <location>
        <begin position="697"/>
        <end position="718"/>
    </location>
</feature>
<comment type="similarity">
    <text evidence="7">Belongs to the chitin synthase family.</text>
</comment>
<evidence type="ECO:0000256" key="2">
    <source>
        <dbReference type="ARBA" id="ARBA00022692"/>
    </source>
</evidence>
<dbReference type="PANTHER" id="PTHR22914">
    <property type="entry name" value="CHITIN SYNTHASE"/>
    <property type="match status" value="1"/>
</dbReference>
<dbReference type="AlphaFoldDB" id="A0A316Z320"/>
<dbReference type="Pfam" id="PF08407">
    <property type="entry name" value="Chitin_synth_1N"/>
    <property type="match status" value="1"/>
</dbReference>
<reference evidence="10 11" key="1">
    <citation type="journal article" date="2018" name="Mol. Biol. Evol.">
        <title>Broad Genomic Sampling Reveals a Smut Pathogenic Ancestry of the Fungal Clade Ustilaginomycotina.</title>
        <authorList>
            <person name="Kijpornyongpan T."/>
            <person name="Mondo S.J."/>
            <person name="Barry K."/>
            <person name="Sandor L."/>
            <person name="Lee J."/>
            <person name="Lipzen A."/>
            <person name="Pangilinan J."/>
            <person name="LaButti K."/>
            <person name="Hainaut M."/>
            <person name="Henrissat B."/>
            <person name="Grigoriev I.V."/>
            <person name="Spatafora J.W."/>
            <person name="Aime M.C."/>
        </authorList>
    </citation>
    <scope>NUCLEOTIDE SEQUENCE [LARGE SCALE GENOMIC DNA]</scope>
    <source>
        <strain evidence="10 11">MCA 4186</strain>
    </source>
</reference>
<feature type="compositionally biased region" description="Low complexity" evidence="8">
    <location>
        <begin position="56"/>
        <end position="74"/>
    </location>
</feature>
<keyword evidence="7" id="KW-0808">Transferase</keyword>
<evidence type="ECO:0000313" key="10">
    <source>
        <dbReference type="EMBL" id="PWN94565.1"/>
    </source>
</evidence>
<keyword evidence="7" id="KW-0328">Glycosyltransferase</keyword>
<feature type="region of interest" description="Disordered" evidence="8">
    <location>
        <begin position="207"/>
        <end position="253"/>
    </location>
</feature>
<keyword evidence="3 7" id="KW-1133">Transmembrane helix</keyword>
<evidence type="ECO:0000313" key="11">
    <source>
        <dbReference type="Proteomes" id="UP000245946"/>
    </source>
</evidence>
<sequence length="964" mass="106273">MSARKPAPTYAPSPYAAGEEEEELAAAYAPYGASSGHAPELSASFYHEAAAALRAVSPAATASSHGQHAQQSSTPNPFLGTPSAYAPAPNTYAATPSAYAGTPAGGANPFTSPADSYIPSYYASADADVERLASPAHAHHHALSPGSVYDDNTEVAHTPMPALSYAQHAPPHDAYAPPADAYAAYPGYAEQEEQEVGYGYEKEWSRLSHDGAGDGKEEWREEERDHEAEAEVEMEQETMHFGPAPARGAQLRRNKTRKAVKLTQGNLVLDCPVPTKLQSFLTRRGDDEFTRMRYTAVTCDPDDFASSHFTLRPAMLNRHTELHIAVTMYNEDELLFTRTMHGVMKNIAHLCSRNKSRTWGPDGWKKVVVTIVADGRKKIHPRVLDCLAALGVYQEGVAKNMVNGKRVKAHIYEYTTQLSIDSNLQFKGAERGLVPMQIVFCMKEWFFNAFGPILQPNICILLDVGTRPEAKSIYHLWKCFDLCSSVAGAAGEIQADTRGKWGLGPALLNPLVAAQNFEYKISNILDKTTESMFGFISVLPGAFSAYRYVALQNDELGRGPLASYFKGDNIEGVEQTFSHANLAFELAAKRNESWVLRYVKSARGVTDVPDTLPELISQRRRWLNGSFFAALFSLRNTLQFMQTAHGFWRKVSLFIEAIYNAVNLIFAWLSLGNFYIFFRLLTQSLESKEFSLKGIGYVNVAAQYLYLGTTIGCFILALGNRPQGSPWKFLACAAIYAVLTAYMMVAAVLCLVKAVRNAEHDAIYSQMVFSVLATYGVYFMASVIALDPLHLITSFAQYLLLAPTYTNILNTYAFANLHDFSWGTKGITADANDLGTVVSTGKGTVEVVLPTAQADIDLEYDKSLHNLRTRPMIIRGEAAREEKDAMRQDWFRDIRTNVLLLWVLSNAILAAFILGGDNVGTFDPGSGTTRSKVYMLVILVFIGAMSCVRFGMSTLFMIHRLFVG</sequence>
<dbReference type="Pfam" id="PF01644">
    <property type="entry name" value="Chitin_synth_1"/>
    <property type="match status" value="1"/>
</dbReference>
<evidence type="ECO:0000256" key="3">
    <source>
        <dbReference type="ARBA" id="ARBA00022989"/>
    </source>
</evidence>
<gene>
    <name evidence="10" type="ORF">FA09DRAFT_341926</name>
</gene>
<evidence type="ECO:0000256" key="1">
    <source>
        <dbReference type="ARBA" id="ARBA00004141"/>
    </source>
</evidence>
<feature type="region of interest" description="Disordered" evidence="8">
    <location>
        <begin position="1"/>
        <end position="22"/>
    </location>
</feature>
<dbReference type="OrthoDB" id="26569at2759"/>
<feature type="compositionally biased region" description="Low complexity" evidence="8">
    <location>
        <begin position="1"/>
        <end position="17"/>
    </location>
</feature>
<evidence type="ECO:0000256" key="8">
    <source>
        <dbReference type="SAM" id="MobiDB-lite"/>
    </source>
</evidence>
<dbReference type="EC" id="2.4.1.16" evidence="7"/>
<keyword evidence="2 7" id="KW-0812">Transmembrane</keyword>
<evidence type="ECO:0000256" key="6">
    <source>
        <dbReference type="ARBA" id="ARBA00024009"/>
    </source>
</evidence>
<proteinExistence type="inferred from homology"/>
<organism evidence="10 11">
    <name type="scientific">Tilletiopsis washingtonensis</name>
    <dbReference type="NCBI Taxonomy" id="58919"/>
    <lineage>
        <taxon>Eukaryota</taxon>
        <taxon>Fungi</taxon>
        <taxon>Dikarya</taxon>
        <taxon>Basidiomycota</taxon>
        <taxon>Ustilaginomycotina</taxon>
        <taxon>Exobasidiomycetes</taxon>
        <taxon>Entylomatales</taxon>
        <taxon>Entylomatales incertae sedis</taxon>
        <taxon>Tilletiopsis</taxon>
    </lineage>
</organism>
<feature type="transmembrane region" description="Helical" evidence="7">
    <location>
        <begin position="934"/>
        <end position="958"/>
    </location>
</feature>
<accession>A0A316Z320</accession>
<comment type="catalytic activity">
    <reaction evidence="7">
        <text>[(1-&gt;4)-N-acetyl-beta-D-glucosaminyl](n) + UDP-N-acetyl-alpha-D-glucosamine = [(1-&gt;4)-N-acetyl-beta-D-glucosaminyl](n+1) + UDP + H(+)</text>
        <dbReference type="Rhea" id="RHEA:16637"/>
        <dbReference type="Rhea" id="RHEA-COMP:9593"/>
        <dbReference type="Rhea" id="RHEA-COMP:9595"/>
        <dbReference type="ChEBI" id="CHEBI:15378"/>
        <dbReference type="ChEBI" id="CHEBI:17029"/>
        <dbReference type="ChEBI" id="CHEBI:57705"/>
        <dbReference type="ChEBI" id="CHEBI:58223"/>
        <dbReference type="EC" id="2.4.1.16"/>
    </reaction>
</comment>
<evidence type="ECO:0000256" key="7">
    <source>
        <dbReference type="RuleBase" id="RU366040"/>
    </source>
</evidence>
<dbReference type="GO" id="GO:0004100">
    <property type="term" value="F:chitin synthase activity"/>
    <property type="evidence" value="ECO:0007669"/>
    <property type="project" value="UniProtKB-UniRule"/>
</dbReference>
<feature type="transmembrane region" description="Helical" evidence="7">
    <location>
        <begin position="767"/>
        <end position="786"/>
    </location>
</feature>
<feature type="domain" description="Chitin synthase N-terminal" evidence="9">
    <location>
        <begin position="255"/>
        <end position="321"/>
    </location>
</feature>
<feature type="region of interest" description="Disordered" evidence="8">
    <location>
        <begin position="56"/>
        <end position="84"/>
    </location>
</feature>
<dbReference type="InterPro" id="IPR013616">
    <property type="entry name" value="Chitin_synth_N"/>
</dbReference>
<dbReference type="GO" id="GO:0071555">
    <property type="term" value="P:cell wall organization"/>
    <property type="evidence" value="ECO:0007669"/>
    <property type="project" value="UniProtKB-KW"/>
</dbReference>
<dbReference type="GeneID" id="37272054"/>
<keyword evidence="7" id="KW-1003">Cell membrane</keyword>
<name>A0A316Z320_9BASI</name>
<feature type="compositionally biased region" description="Basic and acidic residues" evidence="8">
    <location>
        <begin position="207"/>
        <end position="229"/>
    </location>
</feature>
<dbReference type="PANTHER" id="PTHR22914:SF38">
    <property type="entry name" value="CHITIN SYNTHASE 2"/>
    <property type="match status" value="1"/>
</dbReference>
<dbReference type="GO" id="GO:0006031">
    <property type="term" value="P:chitin biosynthetic process"/>
    <property type="evidence" value="ECO:0007669"/>
    <property type="project" value="UniProtKB-UniRule"/>
</dbReference>
<protein>
    <recommendedName>
        <fullName evidence="7">Chitin synthase</fullName>
        <ecNumber evidence="7">2.4.1.16</ecNumber>
    </recommendedName>
</protein>
<keyword evidence="4 7" id="KW-0472">Membrane</keyword>
<dbReference type="GO" id="GO:0030428">
    <property type="term" value="C:cell septum"/>
    <property type="evidence" value="ECO:0007669"/>
    <property type="project" value="TreeGrafter"/>
</dbReference>
<dbReference type="Proteomes" id="UP000245946">
    <property type="component" value="Unassembled WGS sequence"/>
</dbReference>
<keyword evidence="5 7" id="KW-0961">Cell wall biogenesis/degradation</keyword>
<dbReference type="STRING" id="58919.A0A316Z320"/>
<keyword evidence="11" id="KW-1185">Reference proteome</keyword>
<feature type="transmembrane region" description="Helical" evidence="7">
    <location>
        <begin position="653"/>
        <end position="677"/>
    </location>
</feature>
<dbReference type="RefSeq" id="XP_025594844.1">
    <property type="nucleotide sequence ID" value="XM_025744510.1"/>
</dbReference>
<evidence type="ECO:0000259" key="9">
    <source>
        <dbReference type="Pfam" id="PF08407"/>
    </source>
</evidence>
<dbReference type="InterPro" id="IPR004835">
    <property type="entry name" value="Chitin_synth"/>
</dbReference>
<evidence type="ECO:0000256" key="5">
    <source>
        <dbReference type="ARBA" id="ARBA00023316"/>
    </source>
</evidence>
<evidence type="ECO:0000256" key="4">
    <source>
        <dbReference type="ARBA" id="ARBA00023136"/>
    </source>
</evidence>
<feature type="transmembrane region" description="Helical" evidence="7">
    <location>
        <begin position="730"/>
        <end position="755"/>
    </location>
</feature>
<feature type="transmembrane region" description="Helical" evidence="7">
    <location>
        <begin position="896"/>
        <end position="914"/>
    </location>
</feature>
<dbReference type="GO" id="GO:0005886">
    <property type="term" value="C:plasma membrane"/>
    <property type="evidence" value="ECO:0007669"/>
    <property type="project" value="UniProtKB-SubCell"/>
</dbReference>